<dbReference type="RefSeq" id="WP_166508058.1">
    <property type="nucleotide sequence ID" value="NZ_CP043026.1"/>
</dbReference>
<keyword evidence="1" id="KW-1133">Transmembrane helix</keyword>
<dbReference type="Proteomes" id="UP000323144">
    <property type="component" value="Chromosome"/>
</dbReference>
<evidence type="ECO:0000313" key="3">
    <source>
        <dbReference type="Proteomes" id="UP000323144"/>
    </source>
</evidence>
<accession>A0A5B9Y3F2</accession>
<keyword evidence="1" id="KW-0472">Membrane</keyword>
<dbReference type="EMBL" id="CP043026">
    <property type="protein sequence ID" value="QEH61668.1"/>
    <property type="molecule type" value="Genomic_DNA"/>
</dbReference>
<feature type="transmembrane region" description="Helical" evidence="1">
    <location>
        <begin position="7"/>
        <end position="28"/>
    </location>
</feature>
<dbReference type="AlphaFoldDB" id="A0A5B9Y3F2"/>
<keyword evidence="1" id="KW-0812">Transmembrane</keyword>
<organism evidence="2 3">
    <name type="scientific">Spiroplasma chinense</name>
    <dbReference type="NCBI Taxonomy" id="216932"/>
    <lineage>
        <taxon>Bacteria</taxon>
        <taxon>Bacillati</taxon>
        <taxon>Mycoplasmatota</taxon>
        <taxon>Mollicutes</taxon>
        <taxon>Entomoplasmatales</taxon>
        <taxon>Spiroplasmataceae</taxon>
        <taxon>Spiroplasma</taxon>
    </lineage>
</organism>
<evidence type="ECO:0000313" key="2">
    <source>
        <dbReference type="EMBL" id="QEH61668.1"/>
    </source>
</evidence>
<reference evidence="2 3" key="1">
    <citation type="submission" date="2019-08" db="EMBL/GenBank/DDBJ databases">
        <title>Complete genome sequence of Spiroplasma chinense CCH (DSM 19755).</title>
        <authorList>
            <person name="Shen H.-Y."/>
            <person name="Lin Y.-C."/>
            <person name="Chou L."/>
            <person name="Kuo C.-H."/>
        </authorList>
    </citation>
    <scope>NUCLEOTIDE SEQUENCE [LARGE SCALE GENOMIC DNA]</scope>
    <source>
        <strain evidence="2 3">CCH</strain>
    </source>
</reference>
<name>A0A5B9Y3F2_9MOLU</name>
<proteinExistence type="predicted"/>
<keyword evidence="3" id="KW-1185">Reference proteome</keyword>
<sequence>MSGKQIFFIIGWLFFFLFFAIFPSLILFDKPDTLLMVILIINLIFSILFLYFMPLYFLESIQEQMDLDKNSTVYNKLHKTRYLTPIVFIYWHIQLNKYKKEINAKEKNKEIEVN</sequence>
<protein>
    <submittedName>
        <fullName evidence="2">Uncharacterized protein</fullName>
    </submittedName>
</protein>
<evidence type="ECO:0000256" key="1">
    <source>
        <dbReference type="SAM" id="Phobius"/>
    </source>
</evidence>
<gene>
    <name evidence="2" type="ORF">SCHIN_v1c04710</name>
</gene>
<feature type="transmembrane region" description="Helical" evidence="1">
    <location>
        <begin position="34"/>
        <end position="58"/>
    </location>
</feature>
<dbReference type="KEGG" id="schi:SCHIN_v1c04710"/>